<name>A0A8J7Q7Z8_9BACT</name>
<proteinExistence type="predicted"/>
<sequence length="308" mass="36256">MKELTLLLHELRCIAKKAQDEGKTVRLTQPVKRGYADQWITPVEEFTDFGDEVFEVAHFGLYGRHGALPDYFTDQMIHLAEDSQAMRHFMDIFNQRYFHLLVHIWQSYHFFNEDTLRPRNDYAQRQQIILDRLSGVLAGHRQDYMHGLRWHQMYLYRQGTRTVLGLQSILDSFFPDLEIELQTYVATYRRIPEDQFSIMGKSLTIGKEGNFLVGSKIKDLSGTFQVNVKNLNYDNYTQLLPNGNLRRLMQQMVRNYTQGQWDCNMSLELRADEIPKWTLGERSVGRDIWVHCLPMRQNALIETGGLDR</sequence>
<evidence type="ECO:0000313" key="2">
    <source>
        <dbReference type="Proteomes" id="UP000664417"/>
    </source>
</evidence>
<dbReference type="AlphaFoldDB" id="A0A8J7Q7Z8"/>
<reference evidence="1" key="1">
    <citation type="submission" date="2021-03" db="EMBL/GenBank/DDBJ databases">
        <authorList>
            <person name="Wang G."/>
        </authorList>
    </citation>
    <scope>NUCLEOTIDE SEQUENCE</scope>
    <source>
        <strain evidence="1">KCTC 12899</strain>
    </source>
</reference>
<gene>
    <name evidence="1" type="primary">tssG</name>
    <name evidence="1" type="ORF">J3U88_11370</name>
</gene>
<dbReference type="Proteomes" id="UP000664417">
    <property type="component" value="Unassembled WGS sequence"/>
</dbReference>
<dbReference type="InterPro" id="IPR010732">
    <property type="entry name" value="T6SS_TssG-like"/>
</dbReference>
<dbReference type="PANTHER" id="PTHR35564">
    <property type="match status" value="1"/>
</dbReference>
<accession>A0A8J7Q7Z8</accession>
<dbReference type="EMBL" id="JAFREP010000008">
    <property type="protein sequence ID" value="MBO1319059.1"/>
    <property type="molecule type" value="Genomic_DNA"/>
</dbReference>
<dbReference type="Pfam" id="PF06996">
    <property type="entry name" value="T6SS_TssG"/>
    <property type="match status" value="1"/>
</dbReference>
<dbReference type="PANTHER" id="PTHR35564:SF4">
    <property type="entry name" value="CYTOPLASMIC PROTEIN"/>
    <property type="match status" value="1"/>
</dbReference>
<evidence type="ECO:0000313" key="1">
    <source>
        <dbReference type="EMBL" id="MBO1319059.1"/>
    </source>
</evidence>
<dbReference type="NCBIfam" id="TIGR03347">
    <property type="entry name" value="VI_chp_1"/>
    <property type="match status" value="1"/>
</dbReference>
<organism evidence="1 2">
    <name type="scientific">Acanthopleuribacter pedis</name>
    <dbReference type="NCBI Taxonomy" id="442870"/>
    <lineage>
        <taxon>Bacteria</taxon>
        <taxon>Pseudomonadati</taxon>
        <taxon>Acidobacteriota</taxon>
        <taxon>Holophagae</taxon>
        <taxon>Acanthopleuribacterales</taxon>
        <taxon>Acanthopleuribacteraceae</taxon>
        <taxon>Acanthopleuribacter</taxon>
    </lineage>
</organism>
<dbReference type="RefSeq" id="WP_207858879.1">
    <property type="nucleotide sequence ID" value="NZ_JAFREP010000008.1"/>
</dbReference>
<comment type="caution">
    <text evidence="1">The sequence shown here is derived from an EMBL/GenBank/DDBJ whole genome shotgun (WGS) entry which is preliminary data.</text>
</comment>
<protein>
    <submittedName>
        <fullName evidence="1">Type VI secretion system baseplate subunit TssG</fullName>
    </submittedName>
</protein>
<keyword evidence="2" id="KW-1185">Reference proteome</keyword>